<name>A0A183IT67_9BILA</name>
<dbReference type="WBParaSite" id="SBAD_0000707701-mRNA-1">
    <property type="protein sequence ID" value="SBAD_0000707701-mRNA-1"/>
    <property type="gene ID" value="SBAD_0000707701"/>
</dbReference>
<sequence>MWYPWTCVWEAGAEEAPNDHEQQSLPTLSPPLLSRVPVVVSSDANSVTNFSAAIGDEDLSLPQDIEIPPPMETLASEKLIAAAAGQENAAAAAAASAAGSTNSPEVVRRMQKQEDEEEEEEEATRRDATPCQTRRDDDPNETTDPSSIYSATTAAATATTTVGSGGTDALKQQPPATVTTTATAISTPTLADVSCPSTTGTGGGDMSQKLSSDQAQQKQPEPEPEPDVAQQQRLAREKRRLRHGVDFPLTAFGSLSFASTAISSVQLIPDIQSTPCVLRYVLEELVTSEKDYVKDLGSIVEACVWLCCIMRLIMIRVICRFVSSQEVLYDHRLPNGESHCRWHRFVAWSNFVARRRRDGVLNL</sequence>
<gene>
    <name evidence="2" type="ORF">SBAD_LOCUS6816</name>
</gene>
<proteinExistence type="predicted"/>
<reference evidence="4" key="1">
    <citation type="submission" date="2016-06" db="UniProtKB">
        <authorList>
            <consortium name="WormBaseParasite"/>
        </authorList>
    </citation>
    <scope>IDENTIFICATION</scope>
</reference>
<dbReference type="EMBL" id="UZAM01010069">
    <property type="protein sequence ID" value="VDP10888.1"/>
    <property type="molecule type" value="Genomic_DNA"/>
</dbReference>
<reference evidence="2 3" key="2">
    <citation type="submission" date="2018-11" db="EMBL/GenBank/DDBJ databases">
        <authorList>
            <consortium name="Pathogen Informatics"/>
        </authorList>
    </citation>
    <scope>NUCLEOTIDE SEQUENCE [LARGE SCALE GENOMIC DNA]</scope>
</reference>
<evidence type="ECO:0000313" key="4">
    <source>
        <dbReference type="WBParaSite" id="SBAD_0000707701-mRNA-1"/>
    </source>
</evidence>
<evidence type="ECO:0000313" key="3">
    <source>
        <dbReference type="Proteomes" id="UP000270296"/>
    </source>
</evidence>
<dbReference type="Proteomes" id="UP000270296">
    <property type="component" value="Unassembled WGS sequence"/>
</dbReference>
<evidence type="ECO:0000256" key="1">
    <source>
        <dbReference type="SAM" id="MobiDB-lite"/>
    </source>
</evidence>
<organism evidence="4">
    <name type="scientific">Soboliphyme baturini</name>
    <dbReference type="NCBI Taxonomy" id="241478"/>
    <lineage>
        <taxon>Eukaryota</taxon>
        <taxon>Metazoa</taxon>
        <taxon>Ecdysozoa</taxon>
        <taxon>Nematoda</taxon>
        <taxon>Enoplea</taxon>
        <taxon>Dorylaimia</taxon>
        <taxon>Dioctophymatida</taxon>
        <taxon>Dioctophymatoidea</taxon>
        <taxon>Soboliphymatidae</taxon>
        <taxon>Soboliphyme</taxon>
    </lineage>
</organism>
<feature type="compositionally biased region" description="Low complexity" evidence="1">
    <location>
        <begin position="151"/>
        <end position="161"/>
    </location>
</feature>
<feature type="compositionally biased region" description="Basic and acidic residues" evidence="1">
    <location>
        <begin position="123"/>
        <end position="137"/>
    </location>
</feature>
<keyword evidence="3" id="KW-1185">Reference proteome</keyword>
<dbReference type="SUPFAM" id="SSF48065">
    <property type="entry name" value="DBL homology domain (DH-domain)"/>
    <property type="match status" value="1"/>
</dbReference>
<dbReference type="InterPro" id="IPR035899">
    <property type="entry name" value="DBL_dom_sf"/>
</dbReference>
<protein>
    <submittedName>
        <fullName evidence="4">DH domain-containing protein</fullName>
    </submittedName>
</protein>
<evidence type="ECO:0000313" key="2">
    <source>
        <dbReference type="EMBL" id="VDP10888.1"/>
    </source>
</evidence>
<accession>A0A183IT67</accession>
<dbReference type="AlphaFoldDB" id="A0A183IT67"/>
<feature type="compositionally biased region" description="Low complexity" evidence="1">
    <location>
        <begin position="174"/>
        <end position="189"/>
    </location>
</feature>
<feature type="region of interest" description="Disordered" evidence="1">
    <location>
        <begin position="93"/>
        <end position="233"/>
    </location>
</feature>